<dbReference type="InterPro" id="IPR006311">
    <property type="entry name" value="TAT_signal"/>
</dbReference>
<reference evidence="5" key="1">
    <citation type="journal article" date="2019" name="Int. J. Syst. Evol. Microbiol.">
        <title>The Global Catalogue of Microorganisms (GCM) 10K type strain sequencing project: providing services to taxonomists for standard genome sequencing and annotation.</title>
        <authorList>
            <consortium name="The Broad Institute Genomics Platform"/>
            <consortium name="The Broad Institute Genome Sequencing Center for Infectious Disease"/>
            <person name="Wu L."/>
            <person name="Ma J."/>
        </authorList>
    </citation>
    <scope>NUCLEOTIDE SEQUENCE [LARGE SCALE GENOMIC DNA]</scope>
    <source>
        <strain evidence="5">NBRC 102122</strain>
    </source>
</reference>
<evidence type="ECO:0000313" key="4">
    <source>
        <dbReference type="EMBL" id="GLR52348.1"/>
    </source>
</evidence>
<evidence type="ECO:0000256" key="3">
    <source>
        <dbReference type="ARBA" id="ARBA00022764"/>
    </source>
</evidence>
<dbReference type="EMBL" id="BSOP01000030">
    <property type="protein sequence ID" value="GLR52348.1"/>
    <property type="molecule type" value="Genomic_DNA"/>
</dbReference>
<accession>A0ABQ5ZHQ9</accession>
<dbReference type="InterPro" id="IPR006059">
    <property type="entry name" value="SBP"/>
</dbReference>
<gene>
    <name evidence="4" type="ORF">GCM10007923_35620</name>
</gene>
<comment type="caution">
    <text evidence="4">The sequence shown here is derived from an EMBL/GenBank/DDBJ whole genome shotgun (WGS) entry which is preliminary data.</text>
</comment>
<dbReference type="PANTHER" id="PTHR43649:SF12">
    <property type="entry name" value="DIACETYLCHITOBIOSE BINDING PROTEIN DASA"/>
    <property type="match status" value="1"/>
</dbReference>
<dbReference type="Proteomes" id="UP001156702">
    <property type="component" value="Unassembled WGS sequence"/>
</dbReference>
<dbReference type="PROSITE" id="PS51318">
    <property type="entry name" value="TAT"/>
    <property type="match status" value="1"/>
</dbReference>
<comment type="subcellular location">
    <subcellularLocation>
        <location evidence="1">Periplasm</location>
    </subcellularLocation>
</comment>
<sequence>MNREIRLSRRQLMAGAAATAFGLAVAPRLSFAQTAEEARAGFAGADVDWMAFKGESLTVEAMTHPWSAAIEPILPLFTEITGISVKLNTQSETEYTSQMPIKLGAKAAEPDVMMIHALGQFVSAGWAEPLDAYYADKALFDAAWYDQDDIFAMARDFPAQADGQNYSMSITAEAQTLFANKAMLGEAGLAVPTTMDELLATALKLKTDTVAGIAMRAKSDSSAGPWTCGGFVFSYGGEIIDGEGRCVLDSDAAVAGVEMYGRLLREAGPIGVGNYHWYEALNDFSSGAAALGCDSSNFATDISNPEKSLVAADAVYAALPRAGEHPIKPNIWAWQAGINAYSKKKKAAFLLLSFLNSGPGCLLSAASGLATVRNSAWKSEAFQKRFGAEASAAALLNLNSGDARIFKAAWFHKKSSEILDPFAVAINQVVTGQADARAALAAATTKINAALKG</sequence>
<evidence type="ECO:0000313" key="5">
    <source>
        <dbReference type="Proteomes" id="UP001156702"/>
    </source>
</evidence>
<dbReference type="RefSeq" id="WP_244768793.1">
    <property type="nucleotide sequence ID" value="NZ_BSOP01000030.1"/>
</dbReference>
<dbReference type="SUPFAM" id="SSF53850">
    <property type="entry name" value="Periplasmic binding protein-like II"/>
    <property type="match status" value="1"/>
</dbReference>
<proteinExistence type="inferred from homology"/>
<name>A0ABQ5ZHQ9_9HYPH</name>
<keyword evidence="3" id="KW-0574">Periplasm</keyword>
<evidence type="ECO:0000256" key="2">
    <source>
        <dbReference type="ARBA" id="ARBA00008520"/>
    </source>
</evidence>
<dbReference type="Gene3D" id="3.40.190.10">
    <property type="entry name" value="Periplasmic binding protein-like II"/>
    <property type="match status" value="2"/>
</dbReference>
<dbReference type="InterPro" id="IPR050490">
    <property type="entry name" value="Bact_solute-bd_prot1"/>
</dbReference>
<comment type="similarity">
    <text evidence="2">Belongs to the bacterial solute-binding protein 1 family.</text>
</comment>
<evidence type="ECO:0000256" key="1">
    <source>
        <dbReference type="ARBA" id="ARBA00004418"/>
    </source>
</evidence>
<dbReference type="Pfam" id="PF01547">
    <property type="entry name" value="SBP_bac_1"/>
    <property type="match status" value="1"/>
</dbReference>
<organism evidence="4 5">
    <name type="scientific">Shinella yambaruensis</name>
    <dbReference type="NCBI Taxonomy" id="415996"/>
    <lineage>
        <taxon>Bacteria</taxon>
        <taxon>Pseudomonadati</taxon>
        <taxon>Pseudomonadota</taxon>
        <taxon>Alphaproteobacteria</taxon>
        <taxon>Hyphomicrobiales</taxon>
        <taxon>Rhizobiaceae</taxon>
        <taxon>Shinella</taxon>
    </lineage>
</organism>
<keyword evidence="5" id="KW-1185">Reference proteome</keyword>
<dbReference type="PANTHER" id="PTHR43649">
    <property type="entry name" value="ARABINOSE-BINDING PROTEIN-RELATED"/>
    <property type="match status" value="1"/>
</dbReference>
<protein>
    <submittedName>
        <fullName evidence="4">Substrate-binding protein</fullName>
    </submittedName>
</protein>